<dbReference type="KEGG" id="mfo:Metfor_0107"/>
<dbReference type="EMBL" id="CP003167">
    <property type="protein sequence ID" value="AGB01193.1"/>
    <property type="molecule type" value="Genomic_DNA"/>
</dbReference>
<dbReference type="AlphaFoldDB" id="L0HD15"/>
<dbReference type="HOGENOM" id="CLU_104920_0_0_2"/>
<proteinExistence type="predicted"/>
<dbReference type="eggNOG" id="arCOG11246">
    <property type="taxonomic scope" value="Archaea"/>
</dbReference>
<accession>L0HD15</accession>
<evidence type="ECO:0000313" key="2">
    <source>
        <dbReference type="Proteomes" id="UP000010824"/>
    </source>
</evidence>
<dbReference type="Proteomes" id="UP000010824">
    <property type="component" value="Chromosome"/>
</dbReference>
<name>L0HD15_METFS</name>
<gene>
    <name evidence="1" type="ordered locus">Metfor_0107</name>
</gene>
<reference evidence="2" key="1">
    <citation type="submission" date="2011-12" db="EMBL/GenBank/DDBJ databases">
        <title>Complete sequence of Methanoregula formicicum SMSP.</title>
        <authorList>
            <person name="Lucas S."/>
            <person name="Han J."/>
            <person name="Lapidus A."/>
            <person name="Cheng J.-F."/>
            <person name="Goodwin L."/>
            <person name="Pitluck S."/>
            <person name="Peters L."/>
            <person name="Ovchinnikova G."/>
            <person name="Teshima H."/>
            <person name="Detter J.C."/>
            <person name="Han C."/>
            <person name="Tapia R."/>
            <person name="Land M."/>
            <person name="Hauser L."/>
            <person name="Kyrpides N."/>
            <person name="Ivanova N."/>
            <person name="Pagani I."/>
            <person name="Imachi H."/>
            <person name="Tamaki H."/>
            <person name="Sekiguchi Y."/>
            <person name="Kamagata Y."/>
            <person name="Cadillo-Quiroz H."/>
            <person name="Zinder S."/>
            <person name="Liu W.-T."/>
            <person name="Woyke T."/>
        </authorList>
    </citation>
    <scope>NUCLEOTIDE SEQUENCE [LARGE SCALE GENOMIC DNA]</scope>
    <source>
        <strain evidence="2">DSM 22288 / NBRC 105244 / SMSP</strain>
    </source>
</reference>
<keyword evidence="2" id="KW-1185">Reference proteome</keyword>
<protein>
    <submittedName>
        <fullName evidence="1">Uncharacterized protein</fullName>
    </submittedName>
</protein>
<dbReference type="GeneID" id="41401393"/>
<organism evidence="1 2">
    <name type="scientific">Methanoregula formicica (strain DSM 22288 / NBRC 105244 / SMSP)</name>
    <dbReference type="NCBI Taxonomy" id="593750"/>
    <lineage>
        <taxon>Archaea</taxon>
        <taxon>Methanobacteriati</taxon>
        <taxon>Methanobacteriota</taxon>
        <taxon>Stenosarchaea group</taxon>
        <taxon>Methanomicrobia</taxon>
        <taxon>Methanomicrobiales</taxon>
        <taxon>Methanoregulaceae</taxon>
        <taxon>Methanoregula</taxon>
    </lineage>
</organism>
<dbReference type="OrthoDB" id="106486at2157"/>
<dbReference type="RefSeq" id="WP_015284157.1">
    <property type="nucleotide sequence ID" value="NC_019943.1"/>
</dbReference>
<sequence length="224" mass="24246" precursor="true">MRKNRLCVILSALLLAAMAVVPIASAYRADDWGPNYGYANDFSNDAYNAAVQQSNMGYGAYYDSNVPASSAWSNLPSDQVFSFNGHGNSGGIVFYDNSWIYANNPSDQKSISKLTSGQINDLALAVFVNCNSGSGGSNLLSTTVNRGGDAAVGFTGEITKFQADYWTQRFWYRLNQYSTIQDAAYYAKVDTLNTYWYLGSGGIDTVTWQGPGVSNTIKPARAGS</sequence>
<evidence type="ECO:0000313" key="1">
    <source>
        <dbReference type="EMBL" id="AGB01193.1"/>
    </source>
</evidence>
<dbReference type="STRING" id="593750.Metfor_0107"/>
<dbReference type="InParanoid" id="L0HD15"/>
<reference evidence="1 2" key="2">
    <citation type="journal article" date="2014" name="Genome Announc.">
        <title>Complete Genome Sequence of Methanoregula formicica SMSPT, a Mesophilic Hydrogenotrophic Methanogen Isolated from a Methanogenic Upflow Anaerobic Sludge Blanket Reactor.</title>
        <authorList>
            <person name="Yamamoto K."/>
            <person name="Tamaki H."/>
            <person name="Cadillo-Quiroz H."/>
            <person name="Imachi H."/>
            <person name="Kyrpides N."/>
            <person name="Woyke T."/>
            <person name="Goodwin L."/>
            <person name="Zinder S.H."/>
            <person name="Kamagata Y."/>
            <person name="Liu W.T."/>
        </authorList>
    </citation>
    <scope>NUCLEOTIDE SEQUENCE [LARGE SCALE GENOMIC DNA]</scope>
    <source>
        <strain evidence="2">DSM 22288 / NBRC 105244 / SMSP</strain>
    </source>
</reference>